<evidence type="ECO:0000313" key="4">
    <source>
        <dbReference type="Proteomes" id="UP001230188"/>
    </source>
</evidence>
<feature type="region of interest" description="Disordered" evidence="1">
    <location>
        <begin position="111"/>
        <end position="138"/>
    </location>
</feature>
<reference evidence="3" key="1">
    <citation type="submission" date="2023-01" db="EMBL/GenBank/DDBJ databases">
        <title>Metagenome sequencing of chrysophaentin producing Chrysophaeum taylorii.</title>
        <authorList>
            <person name="Davison J."/>
            <person name="Bewley C."/>
        </authorList>
    </citation>
    <scope>NUCLEOTIDE SEQUENCE</scope>
    <source>
        <strain evidence="3">NIES-1699</strain>
    </source>
</reference>
<sequence length="138" mass="15022">MRLSLIASALVCTAAFAPQARLYSSPRRAFRVQSLQMIDQNVLVGGAVALSGFATGIAMAYFAEQQIVRAESRGSEVISDTTRAKMSAMFMEDEVMPEAGLDDTVRRMEEAMAKAKGEDTSAREEKEPVAVQPKDDGW</sequence>
<dbReference type="EMBL" id="JAQMWT010000484">
    <property type="protein sequence ID" value="KAJ8600675.1"/>
    <property type="molecule type" value="Genomic_DNA"/>
</dbReference>
<evidence type="ECO:0000256" key="2">
    <source>
        <dbReference type="SAM" id="Phobius"/>
    </source>
</evidence>
<keyword evidence="2" id="KW-0812">Transmembrane</keyword>
<organism evidence="3 4">
    <name type="scientific">Chrysophaeum taylorii</name>
    <dbReference type="NCBI Taxonomy" id="2483200"/>
    <lineage>
        <taxon>Eukaryota</taxon>
        <taxon>Sar</taxon>
        <taxon>Stramenopiles</taxon>
        <taxon>Ochrophyta</taxon>
        <taxon>Pelagophyceae</taxon>
        <taxon>Pelagomonadales</taxon>
        <taxon>Pelagomonadaceae</taxon>
        <taxon>Chrysophaeum</taxon>
    </lineage>
</organism>
<keyword evidence="2" id="KW-1133">Transmembrane helix</keyword>
<feature type="transmembrane region" description="Helical" evidence="2">
    <location>
        <begin position="42"/>
        <end position="63"/>
    </location>
</feature>
<protein>
    <submittedName>
        <fullName evidence="3">Uncharacterized protein</fullName>
    </submittedName>
</protein>
<comment type="caution">
    <text evidence="3">The sequence shown here is derived from an EMBL/GenBank/DDBJ whole genome shotgun (WGS) entry which is preliminary data.</text>
</comment>
<evidence type="ECO:0000313" key="3">
    <source>
        <dbReference type="EMBL" id="KAJ8600675.1"/>
    </source>
</evidence>
<accession>A0AAD7XLR2</accession>
<dbReference type="Proteomes" id="UP001230188">
    <property type="component" value="Unassembled WGS sequence"/>
</dbReference>
<evidence type="ECO:0000256" key="1">
    <source>
        <dbReference type="SAM" id="MobiDB-lite"/>
    </source>
</evidence>
<keyword evidence="4" id="KW-1185">Reference proteome</keyword>
<dbReference type="AlphaFoldDB" id="A0AAD7XLR2"/>
<name>A0AAD7XLR2_9STRA</name>
<gene>
    <name evidence="3" type="ORF">CTAYLR_007446</name>
</gene>
<keyword evidence="2" id="KW-0472">Membrane</keyword>
<proteinExistence type="predicted"/>